<sequence>MNIAPPPKAKFDTSYLVALVCTLGLVALVFAIYVFLYKRLTQQEEAKIERRKSFAPPLMTNVKSSRTTVVSAAPSKLSTPRSSPPKPFTTSEISKPMPVYPSSNSLGQDYGPGFGFGLSDSVLQDIAEKEALGMRNATSASPSIRISATAPMLSLSSLDMDASRSFALEMKKSVSGRSDDTLVSSHT</sequence>
<evidence type="ECO:0000313" key="4">
    <source>
        <dbReference type="Proteomes" id="UP000054007"/>
    </source>
</evidence>
<feature type="transmembrane region" description="Helical" evidence="2">
    <location>
        <begin position="15"/>
        <end position="37"/>
    </location>
</feature>
<keyword evidence="2" id="KW-0812">Transmembrane</keyword>
<organism evidence="3 4">
    <name type="scientific">Cylindrobasidium torrendii FP15055 ss-10</name>
    <dbReference type="NCBI Taxonomy" id="1314674"/>
    <lineage>
        <taxon>Eukaryota</taxon>
        <taxon>Fungi</taxon>
        <taxon>Dikarya</taxon>
        <taxon>Basidiomycota</taxon>
        <taxon>Agaricomycotina</taxon>
        <taxon>Agaricomycetes</taxon>
        <taxon>Agaricomycetidae</taxon>
        <taxon>Agaricales</taxon>
        <taxon>Marasmiineae</taxon>
        <taxon>Physalacriaceae</taxon>
        <taxon>Cylindrobasidium</taxon>
    </lineage>
</organism>
<proteinExistence type="predicted"/>
<evidence type="ECO:0000313" key="3">
    <source>
        <dbReference type="EMBL" id="KIY65956.1"/>
    </source>
</evidence>
<reference evidence="3 4" key="1">
    <citation type="journal article" date="2015" name="Fungal Genet. Biol.">
        <title>Evolution of novel wood decay mechanisms in Agaricales revealed by the genome sequences of Fistulina hepatica and Cylindrobasidium torrendii.</title>
        <authorList>
            <person name="Floudas D."/>
            <person name="Held B.W."/>
            <person name="Riley R."/>
            <person name="Nagy L.G."/>
            <person name="Koehler G."/>
            <person name="Ransdell A.S."/>
            <person name="Younus H."/>
            <person name="Chow J."/>
            <person name="Chiniquy J."/>
            <person name="Lipzen A."/>
            <person name="Tritt A."/>
            <person name="Sun H."/>
            <person name="Haridas S."/>
            <person name="LaButti K."/>
            <person name="Ohm R.A."/>
            <person name="Kues U."/>
            <person name="Blanchette R.A."/>
            <person name="Grigoriev I.V."/>
            <person name="Minto R.E."/>
            <person name="Hibbett D.S."/>
        </authorList>
    </citation>
    <scope>NUCLEOTIDE SEQUENCE [LARGE SCALE GENOMIC DNA]</scope>
    <source>
        <strain evidence="3 4">FP15055 ss-10</strain>
    </source>
</reference>
<keyword evidence="2" id="KW-1133">Transmembrane helix</keyword>
<gene>
    <name evidence="3" type="ORF">CYLTODRAFT_423893</name>
</gene>
<protein>
    <submittedName>
        <fullName evidence="3">Uncharacterized protein</fullName>
    </submittedName>
</protein>
<dbReference type="EMBL" id="KN880571">
    <property type="protein sequence ID" value="KIY65956.1"/>
    <property type="molecule type" value="Genomic_DNA"/>
</dbReference>
<keyword evidence="2" id="KW-0472">Membrane</keyword>
<feature type="compositionally biased region" description="Polar residues" evidence="1">
    <location>
        <begin position="69"/>
        <end position="81"/>
    </location>
</feature>
<feature type="region of interest" description="Disordered" evidence="1">
    <location>
        <begin position="69"/>
        <end position="95"/>
    </location>
</feature>
<name>A0A0D7B8W3_9AGAR</name>
<evidence type="ECO:0000256" key="1">
    <source>
        <dbReference type="SAM" id="MobiDB-lite"/>
    </source>
</evidence>
<dbReference type="AlphaFoldDB" id="A0A0D7B8W3"/>
<evidence type="ECO:0000256" key="2">
    <source>
        <dbReference type="SAM" id="Phobius"/>
    </source>
</evidence>
<accession>A0A0D7B8W3</accession>
<dbReference type="Proteomes" id="UP000054007">
    <property type="component" value="Unassembled WGS sequence"/>
</dbReference>
<keyword evidence="4" id="KW-1185">Reference proteome</keyword>